<reference evidence="16" key="1">
    <citation type="journal article" date="2020" name="Stud. Mycol.">
        <title>101 Dothideomycetes genomes: a test case for predicting lifestyles and emergence of pathogens.</title>
        <authorList>
            <person name="Haridas S."/>
            <person name="Albert R."/>
            <person name="Binder M."/>
            <person name="Bloem J."/>
            <person name="Labutti K."/>
            <person name="Salamov A."/>
            <person name="Andreopoulos B."/>
            <person name="Baker S."/>
            <person name="Barry K."/>
            <person name="Bills G."/>
            <person name="Bluhm B."/>
            <person name="Cannon C."/>
            <person name="Castanera R."/>
            <person name="Culley D."/>
            <person name="Daum C."/>
            <person name="Ezra D."/>
            <person name="Gonzalez J."/>
            <person name="Henrissat B."/>
            <person name="Kuo A."/>
            <person name="Liang C."/>
            <person name="Lipzen A."/>
            <person name="Lutzoni F."/>
            <person name="Magnuson J."/>
            <person name="Mondo S."/>
            <person name="Nolan M."/>
            <person name="Ohm R."/>
            <person name="Pangilinan J."/>
            <person name="Park H.-J."/>
            <person name="Ramirez L."/>
            <person name="Alfaro M."/>
            <person name="Sun H."/>
            <person name="Tritt A."/>
            <person name="Yoshinaga Y."/>
            <person name="Zwiers L.-H."/>
            <person name="Turgeon B."/>
            <person name="Goodwin S."/>
            <person name="Spatafora J."/>
            <person name="Crous P."/>
            <person name="Grigoriev I."/>
        </authorList>
    </citation>
    <scope>NUCLEOTIDE SEQUENCE</scope>
    <source>
        <strain evidence="16">CBS 121739</strain>
    </source>
</reference>
<evidence type="ECO:0000256" key="10">
    <source>
        <dbReference type="ARBA" id="ARBA00023054"/>
    </source>
</evidence>
<accession>A0A6A6W1J1</accession>
<dbReference type="PANTHER" id="PTHR15989:SF5">
    <property type="entry name" value="VEZATIN"/>
    <property type="match status" value="1"/>
</dbReference>
<evidence type="ECO:0000256" key="4">
    <source>
        <dbReference type="ARBA" id="ARBA00007245"/>
    </source>
</evidence>
<evidence type="ECO:0000256" key="3">
    <source>
        <dbReference type="ARBA" id="ARBA00004651"/>
    </source>
</evidence>
<evidence type="ECO:0000256" key="13">
    <source>
        <dbReference type="SAM" id="MobiDB-lite"/>
    </source>
</evidence>
<comment type="similarity">
    <text evidence="4">Belongs to the vezatin family.</text>
</comment>
<evidence type="ECO:0000256" key="7">
    <source>
        <dbReference type="ARBA" id="ARBA00022692"/>
    </source>
</evidence>
<evidence type="ECO:0000313" key="17">
    <source>
        <dbReference type="Proteomes" id="UP000799437"/>
    </source>
</evidence>
<gene>
    <name evidence="16" type="ORF">EJ05DRAFT_502279</name>
</gene>
<evidence type="ECO:0000256" key="5">
    <source>
        <dbReference type="ARBA" id="ARBA00018125"/>
    </source>
</evidence>
<sequence length="614" mass="67881">MESVIYQDSPLAELLEGEGSAEPDWVDAQRDPPSGNASPISIAFAPRGPSTLHARLRNKLPQPLTIPSTTKSPVAKIHSACSRAVNSRLGRADNERFLEHFRYILVASHLLSEHTTNGALKPRFADDALASRSNYKTVSISLRGAVASGVAAFVLVWIIHWAKGTRPGAFANKGRLVVALAAFSLAIAVAYVYIRRQWLRNLRHQAVDAVTALITNLHALDGSTSTTLTFIQEVELISRGYRISSPLPPITRLEEKGQSRRCHRLRRSARNAFVAVIPLFIEQCQVVRSLVAPDDLEKYLDMYELSLTDVKEASVGSSEFEFEDADSLRALRVCQYRLDILRRLFLCSLLALEADGGKSDFPRWRLAIQAMESLAIISGDWSRKINVILSEEEQFTVASPKPNIQAPGKERVRGQLRKLGALSQGIRGLQAKMQILREESNRTLEESDDVTELGASLMSQYDSIGSDLKALIQAWETGKAALAANIDRQERRISQASVDIRSPATSLSGLTAVEEGDASDALRALNGDRSSTSGRSSLNGSNSDEEVFEAIAIPRQRPRMTMEERKAKLQDDRTRQQSLREQREANTNMLKELESVITLRGKPTPSQHGRITSI</sequence>
<evidence type="ECO:0000256" key="8">
    <source>
        <dbReference type="ARBA" id="ARBA00022949"/>
    </source>
</evidence>
<keyword evidence="11 14" id="KW-0472">Membrane</keyword>
<dbReference type="PANTHER" id="PTHR15989">
    <property type="entry name" value="VEZATIN"/>
    <property type="match status" value="1"/>
</dbReference>
<keyword evidence="6" id="KW-1003">Cell membrane</keyword>
<dbReference type="InterPro" id="IPR026858">
    <property type="entry name" value="Vezatin"/>
</dbReference>
<keyword evidence="10" id="KW-0175">Coiled coil</keyword>
<dbReference type="GeneID" id="54488284"/>
<dbReference type="GO" id="GO:0005886">
    <property type="term" value="C:plasma membrane"/>
    <property type="evidence" value="ECO:0007669"/>
    <property type="project" value="UniProtKB-SubCell"/>
</dbReference>
<keyword evidence="17" id="KW-1185">Reference proteome</keyword>
<evidence type="ECO:0000256" key="9">
    <source>
        <dbReference type="ARBA" id="ARBA00022989"/>
    </source>
</evidence>
<dbReference type="Pfam" id="PF12632">
    <property type="entry name" value="Vezatin"/>
    <property type="match status" value="1"/>
</dbReference>
<feature type="region of interest" description="Disordered" evidence="13">
    <location>
        <begin position="524"/>
        <end position="581"/>
    </location>
</feature>
<dbReference type="AlphaFoldDB" id="A0A6A6W1J1"/>
<dbReference type="GO" id="GO:0017022">
    <property type="term" value="F:myosin binding"/>
    <property type="evidence" value="ECO:0007669"/>
    <property type="project" value="InterPro"/>
</dbReference>
<feature type="transmembrane region" description="Helical" evidence="14">
    <location>
        <begin position="140"/>
        <end position="162"/>
    </location>
</feature>
<dbReference type="Proteomes" id="UP000799437">
    <property type="component" value="Unassembled WGS sequence"/>
</dbReference>
<evidence type="ECO:0000313" key="16">
    <source>
        <dbReference type="EMBL" id="KAF2756788.1"/>
    </source>
</evidence>
<organism evidence="16 17">
    <name type="scientific">Pseudovirgaria hyperparasitica</name>
    <dbReference type="NCBI Taxonomy" id="470096"/>
    <lineage>
        <taxon>Eukaryota</taxon>
        <taxon>Fungi</taxon>
        <taxon>Dikarya</taxon>
        <taxon>Ascomycota</taxon>
        <taxon>Pezizomycotina</taxon>
        <taxon>Dothideomycetes</taxon>
        <taxon>Dothideomycetes incertae sedis</taxon>
        <taxon>Acrospermales</taxon>
        <taxon>Acrospermaceae</taxon>
        <taxon>Pseudovirgaria</taxon>
    </lineage>
</organism>
<keyword evidence="12" id="KW-0539">Nucleus</keyword>
<evidence type="ECO:0000256" key="12">
    <source>
        <dbReference type="ARBA" id="ARBA00023242"/>
    </source>
</evidence>
<feature type="compositionally biased region" description="Basic and acidic residues" evidence="13">
    <location>
        <begin position="560"/>
        <end position="581"/>
    </location>
</feature>
<keyword evidence="9 14" id="KW-1133">Transmembrane helix</keyword>
<evidence type="ECO:0000256" key="1">
    <source>
        <dbReference type="ARBA" id="ARBA00004123"/>
    </source>
</evidence>
<dbReference type="GO" id="GO:0098609">
    <property type="term" value="P:cell-cell adhesion"/>
    <property type="evidence" value="ECO:0007669"/>
    <property type="project" value="InterPro"/>
</dbReference>
<keyword evidence="8" id="KW-0965">Cell junction</keyword>
<dbReference type="OrthoDB" id="21151at2759"/>
<feature type="compositionally biased region" description="Low complexity" evidence="13">
    <location>
        <begin position="527"/>
        <end position="542"/>
    </location>
</feature>
<proteinExistence type="inferred from homology"/>
<dbReference type="InterPro" id="IPR026859">
    <property type="entry name" value="Myosin-bd"/>
</dbReference>
<evidence type="ECO:0000256" key="11">
    <source>
        <dbReference type="ARBA" id="ARBA00023136"/>
    </source>
</evidence>
<protein>
    <recommendedName>
        <fullName evidence="5">Vezatin</fullName>
    </recommendedName>
</protein>
<feature type="transmembrane region" description="Helical" evidence="14">
    <location>
        <begin position="174"/>
        <end position="194"/>
    </location>
</feature>
<dbReference type="GO" id="GO:0005634">
    <property type="term" value="C:nucleus"/>
    <property type="evidence" value="ECO:0007669"/>
    <property type="project" value="UniProtKB-SubCell"/>
</dbReference>
<keyword evidence="7 14" id="KW-0812">Transmembrane</keyword>
<evidence type="ECO:0000259" key="15">
    <source>
        <dbReference type="Pfam" id="PF12632"/>
    </source>
</evidence>
<evidence type="ECO:0000256" key="6">
    <source>
        <dbReference type="ARBA" id="ARBA00022475"/>
    </source>
</evidence>
<dbReference type="EMBL" id="ML996575">
    <property type="protein sequence ID" value="KAF2756788.1"/>
    <property type="molecule type" value="Genomic_DNA"/>
</dbReference>
<evidence type="ECO:0000256" key="14">
    <source>
        <dbReference type="SAM" id="Phobius"/>
    </source>
</evidence>
<evidence type="ECO:0000256" key="2">
    <source>
        <dbReference type="ARBA" id="ARBA00004536"/>
    </source>
</evidence>
<feature type="region of interest" description="Disordered" evidence="13">
    <location>
        <begin position="17"/>
        <end position="40"/>
    </location>
</feature>
<comment type="subcellular location">
    <subcellularLocation>
        <location evidence="2">Cell junction</location>
        <location evidence="2">Adherens junction</location>
    </subcellularLocation>
    <subcellularLocation>
        <location evidence="3">Cell membrane</location>
        <topology evidence="3">Multi-pass membrane protein</topology>
    </subcellularLocation>
    <subcellularLocation>
        <location evidence="1">Nucleus</location>
    </subcellularLocation>
</comment>
<dbReference type="RefSeq" id="XP_033599239.1">
    <property type="nucleotide sequence ID" value="XM_033747230.1"/>
</dbReference>
<feature type="domain" description="Myosin-binding" evidence="15">
    <location>
        <begin position="153"/>
        <end position="433"/>
    </location>
</feature>
<name>A0A6A6W1J1_9PEZI</name>